<evidence type="ECO:0000256" key="6">
    <source>
        <dbReference type="ARBA" id="ARBA00022989"/>
    </source>
</evidence>
<evidence type="ECO:0000256" key="10">
    <source>
        <dbReference type="RuleBase" id="RU351113"/>
    </source>
</evidence>
<evidence type="ECO:0000256" key="7">
    <source>
        <dbReference type="ARBA" id="ARBA00023136"/>
    </source>
</evidence>
<keyword evidence="9 10" id="KW-0807">Transducer</keyword>
<evidence type="ECO:0000256" key="5">
    <source>
        <dbReference type="ARBA" id="ARBA00022725"/>
    </source>
</evidence>
<reference evidence="11" key="1">
    <citation type="journal article" date="2023" name="G3 (Bethesda)">
        <title>Whole genome assemblies of Zophobas morio and Tenebrio molitor.</title>
        <authorList>
            <person name="Kaur S."/>
            <person name="Stinson S.A."/>
            <person name="diCenzo G.C."/>
        </authorList>
    </citation>
    <scope>NUCLEOTIDE SEQUENCE</scope>
    <source>
        <strain evidence="11">QUZm001</strain>
    </source>
</reference>
<comment type="caution">
    <text evidence="11">The sequence shown here is derived from an EMBL/GenBank/DDBJ whole genome shotgun (WGS) entry which is preliminary data.</text>
</comment>
<dbReference type="GO" id="GO:0004984">
    <property type="term" value="F:olfactory receptor activity"/>
    <property type="evidence" value="ECO:0007669"/>
    <property type="project" value="InterPro"/>
</dbReference>
<feature type="transmembrane region" description="Helical" evidence="10">
    <location>
        <begin position="282"/>
        <end position="299"/>
    </location>
</feature>
<accession>A0AA38J0X2</accession>
<dbReference type="GO" id="GO:0005886">
    <property type="term" value="C:plasma membrane"/>
    <property type="evidence" value="ECO:0007669"/>
    <property type="project" value="UniProtKB-SubCell"/>
</dbReference>
<comment type="similarity">
    <text evidence="10">Belongs to the insect chemoreceptor superfamily. Heteromeric odorant receptor channel (TC 1.A.69) family.</text>
</comment>
<feature type="transmembrane region" description="Helical" evidence="10">
    <location>
        <begin position="126"/>
        <end position="144"/>
    </location>
</feature>
<feature type="transmembrane region" description="Helical" evidence="10">
    <location>
        <begin position="33"/>
        <end position="56"/>
    </location>
</feature>
<keyword evidence="2" id="KW-1003">Cell membrane</keyword>
<dbReference type="GO" id="GO:0005549">
    <property type="term" value="F:odorant binding"/>
    <property type="evidence" value="ECO:0007669"/>
    <property type="project" value="InterPro"/>
</dbReference>
<dbReference type="Pfam" id="PF02949">
    <property type="entry name" value="7tm_6"/>
    <property type="match status" value="1"/>
</dbReference>
<feature type="transmembrane region" description="Helical" evidence="10">
    <location>
        <begin position="170"/>
        <end position="198"/>
    </location>
</feature>
<evidence type="ECO:0000313" key="11">
    <source>
        <dbReference type="EMBL" id="KAJ3666990.1"/>
    </source>
</evidence>
<evidence type="ECO:0000256" key="9">
    <source>
        <dbReference type="ARBA" id="ARBA00023224"/>
    </source>
</evidence>
<organism evidence="11 12">
    <name type="scientific">Zophobas morio</name>
    <dbReference type="NCBI Taxonomy" id="2755281"/>
    <lineage>
        <taxon>Eukaryota</taxon>
        <taxon>Metazoa</taxon>
        <taxon>Ecdysozoa</taxon>
        <taxon>Arthropoda</taxon>
        <taxon>Hexapoda</taxon>
        <taxon>Insecta</taxon>
        <taxon>Pterygota</taxon>
        <taxon>Neoptera</taxon>
        <taxon>Endopterygota</taxon>
        <taxon>Coleoptera</taxon>
        <taxon>Polyphaga</taxon>
        <taxon>Cucujiformia</taxon>
        <taxon>Tenebrionidae</taxon>
        <taxon>Zophobas</taxon>
    </lineage>
</organism>
<keyword evidence="8 10" id="KW-0675">Receptor</keyword>
<keyword evidence="7 10" id="KW-0472">Membrane</keyword>
<gene>
    <name evidence="11" type="ORF">Zmor_002403</name>
</gene>
<keyword evidence="5 10" id="KW-0552">Olfaction</keyword>
<name>A0AA38J0X2_9CUCU</name>
<comment type="subcellular location">
    <subcellularLocation>
        <location evidence="1 10">Cell membrane</location>
        <topology evidence="1 10">Multi-pass membrane protein</topology>
    </subcellularLocation>
</comment>
<dbReference type="InterPro" id="IPR004117">
    <property type="entry name" value="7tm6_olfct_rcpt"/>
</dbReference>
<protein>
    <recommendedName>
        <fullName evidence="10">Odorant receptor</fullName>
    </recommendedName>
</protein>
<dbReference type="PANTHER" id="PTHR21137">
    <property type="entry name" value="ODORANT RECEPTOR"/>
    <property type="match status" value="1"/>
</dbReference>
<dbReference type="EMBL" id="JALNTZ010000001">
    <property type="protein sequence ID" value="KAJ3666990.1"/>
    <property type="molecule type" value="Genomic_DNA"/>
</dbReference>
<keyword evidence="12" id="KW-1185">Reference proteome</keyword>
<proteinExistence type="inferred from homology"/>
<evidence type="ECO:0000256" key="1">
    <source>
        <dbReference type="ARBA" id="ARBA00004651"/>
    </source>
</evidence>
<dbReference type="PANTHER" id="PTHR21137:SF35">
    <property type="entry name" value="ODORANT RECEPTOR 19A-RELATED"/>
    <property type="match status" value="1"/>
</dbReference>
<keyword evidence="4 10" id="KW-0812">Transmembrane</keyword>
<keyword evidence="6 10" id="KW-1133">Transmembrane helix</keyword>
<evidence type="ECO:0000256" key="2">
    <source>
        <dbReference type="ARBA" id="ARBA00022475"/>
    </source>
</evidence>
<dbReference type="AlphaFoldDB" id="A0AA38J0X2"/>
<feature type="transmembrane region" description="Helical" evidence="10">
    <location>
        <begin position="251"/>
        <end position="270"/>
    </location>
</feature>
<evidence type="ECO:0000256" key="8">
    <source>
        <dbReference type="ARBA" id="ARBA00023170"/>
    </source>
</evidence>
<evidence type="ECO:0000256" key="3">
    <source>
        <dbReference type="ARBA" id="ARBA00022606"/>
    </source>
</evidence>
<keyword evidence="3 10" id="KW-0716">Sensory transduction</keyword>
<comment type="caution">
    <text evidence="10">Lacks conserved residue(s) required for the propagation of feature annotation.</text>
</comment>
<evidence type="ECO:0000313" key="12">
    <source>
        <dbReference type="Proteomes" id="UP001168821"/>
    </source>
</evidence>
<sequence length="373" mass="42879">MKGVVETSFKLNLTVMKILGLYPFENYPHLYKIYAPTVYAFAMLPGSILGFIQLFFERDTDGVKYDDLISMVVIFQAPKFLSVVVNGSNIRKCINYFDEYIFVKQSAKHENIVENCVSVCRRNSNVFFFGCVASIFSWCGQLYFRGKNDDLPVNVWMPLSLKQEPVFNKFLYFNLVIGVIYVGLACATIDPLIAGLICHACGQLQVLKENLQNLEKSVAGHIYGKVKANIVHYNSVLEFVKEYEKSFSSAIFYQFMESIIVICICCLQISKFQNFDLNSVIMVNYLCFLLLQVYFYCYYGTILIEENNSLIDAIYMSAWYQYEEDSQKALIILMERSKRPLVVTAGKVLDLSLETFTVILRRSYSLLAVLKNY</sequence>
<dbReference type="GO" id="GO:0007165">
    <property type="term" value="P:signal transduction"/>
    <property type="evidence" value="ECO:0007669"/>
    <property type="project" value="UniProtKB-KW"/>
</dbReference>
<dbReference type="Proteomes" id="UP001168821">
    <property type="component" value="Unassembled WGS sequence"/>
</dbReference>
<evidence type="ECO:0000256" key="4">
    <source>
        <dbReference type="ARBA" id="ARBA00022692"/>
    </source>
</evidence>